<name>A0ABT7ZPS3_9BACL</name>
<keyword evidence="3" id="KW-1185">Reference proteome</keyword>
<organism evidence="2 3">
    <name type="scientific">Planococcus notacanthi</name>
    <dbReference type="NCBI Taxonomy" id="3035188"/>
    <lineage>
        <taxon>Bacteria</taxon>
        <taxon>Bacillati</taxon>
        <taxon>Bacillota</taxon>
        <taxon>Bacilli</taxon>
        <taxon>Bacillales</taxon>
        <taxon>Caryophanaceae</taxon>
        <taxon>Planococcus</taxon>
    </lineage>
</organism>
<protein>
    <submittedName>
        <fullName evidence="2">BsaWI family type II restriction enzyme</fullName>
    </submittedName>
</protein>
<accession>A0ABT7ZPS3</accession>
<evidence type="ECO:0000313" key="2">
    <source>
        <dbReference type="EMBL" id="MDN3429157.1"/>
    </source>
</evidence>
<evidence type="ECO:0000259" key="1">
    <source>
        <dbReference type="Pfam" id="PF18643"/>
    </source>
</evidence>
<dbReference type="EMBL" id="JASDCQ010000011">
    <property type="protein sequence ID" value="MDN3429157.1"/>
    <property type="molecule type" value="Genomic_DNA"/>
</dbReference>
<gene>
    <name evidence="2" type="ORF">QMA01_17820</name>
</gene>
<reference evidence="2 3" key="1">
    <citation type="submission" date="2023-03" db="EMBL/GenBank/DDBJ databases">
        <authorList>
            <person name="Uniacke-Lowe S."/>
            <person name="Ross P."/>
            <person name="Hill C."/>
        </authorList>
    </citation>
    <scope>NUCLEOTIDE SEQUENCE [LARGE SCALE GENOMIC DNA]</scope>
    <source>
        <strain evidence="2 3">APC 4016</strain>
    </source>
</reference>
<evidence type="ECO:0000313" key="3">
    <source>
        <dbReference type="Proteomes" id="UP001225873"/>
    </source>
</evidence>
<feature type="domain" description="BsaWI restriction endonuclease type 2" evidence="1">
    <location>
        <begin position="119"/>
        <end position="218"/>
    </location>
</feature>
<comment type="caution">
    <text evidence="2">The sequence shown here is derived from an EMBL/GenBank/DDBJ whole genome shotgun (WGS) entry which is preliminary data.</text>
</comment>
<dbReference type="InterPro" id="IPR041551">
    <property type="entry name" value="RE_BsaWI"/>
</dbReference>
<sequence length="263" mass="30495">MLSSRTGKSDSKIANIEKLSQKTAIRKTTIEALERFPNIDASDIWKSVYSAHMDRKSGIADPEVIKKVVSAENSWKKSSGHAFEEMIEVLGNSKLMHHDIRILLQKDMKLLIENSGIHNEERDIAWLREQIRNSIFDLYVTLKKPNGEEHVYGCIQSKTSIRDRVTRDREPSMNAMNKFFWSVAICLDGEYLRMPKFIGMVNGDTQEHAINGWHGLYVLSDDYSVDRIYPIDIDLSLFVNHALQAAEEWLKNRQWFNHEWKAK</sequence>
<dbReference type="Proteomes" id="UP001225873">
    <property type="component" value="Unassembled WGS sequence"/>
</dbReference>
<proteinExistence type="predicted"/>
<dbReference type="Pfam" id="PF18643">
    <property type="entry name" value="RE_BsaWI"/>
    <property type="match status" value="1"/>
</dbReference>
<dbReference type="RefSeq" id="WP_290215580.1">
    <property type="nucleotide sequence ID" value="NZ_JASDCQ010000011.1"/>
</dbReference>